<evidence type="ECO:0000313" key="1">
    <source>
        <dbReference type="EMBL" id="CAB4162203.1"/>
    </source>
</evidence>
<dbReference type="EMBL" id="LR796728">
    <property type="protein sequence ID" value="CAB4162203.1"/>
    <property type="molecule type" value="Genomic_DNA"/>
</dbReference>
<protein>
    <recommendedName>
        <fullName evidence="2">Prohead protease</fullName>
    </recommendedName>
</protein>
<name>A0A6J5NTG4_9CAUD</name>
<reference evidence="1" key="1">
    <citation type="submission" date="2020-04" db="EMBL/GenBank/DDBJ databases">
        <authorList>
            <person name="Chiriac C."/>
            <person name="Salcher M."/>
            <person name="Ghai R."/>
            <person name="Kavagutti S V."/>
        </authorList>
    </citation>
    <scope>NUCLEOTIDE SEQUENCE</scope>
</reference>
<feature type="non-terminal residue" evidence="1">
    <location>
        <position position="66"/>
    </location>
</feature>
<gene>
    <name evidence="1" type="ORF">UFOVP791_29</name>
</gene>
<sequence length="66" mass="7140">METLFIEASSIECSEERREISGKIVPLGTGEVGNTNLGAYTFEAGAIEIGDVSKIKLLSQHDMKKP</sequence>
<accession>A0A6J5NTG4</accession>
<evidence type="ECO:0008006" key="2">
    <source>
        <dbReference type="Google" id="ProtNLM"/>
    </source>
</evidence>
<proteinExistence type="predicted"/>
<organism evidence="1">
    <name type="scientific">uncultured Caudovirales phage</name>
    <dbReference type="NCBI Taxonomy" id="2100421"/>
    <lineage>
        <taxon>Viruses</taxon>
        <taxon>Duplodnaviria</taxon>
        <taxon>Heunggongvirae</taxon>
        <taxon>Uroviricota</taxon>
        <taxon>Caudoviricetes</taxon>
        <taxon>Peduoviridae</taxon>
        <taxon>Maltschvirus</taxon>
        <taxon>Maltschvirus maltsch</taxon>
    </lineage>
</organism>